<protein>
    <submittedName>
        <fullName evidence="2">Uncharacterized protein</fullName>
    </submittedName>
</protein>
<evidence type="ECO:0000256" key="1">
    <source>
        <dbReference type="SAM" id="Phobius"/>
    </source>
</evidence>
<sequence length="72" mass="8214">MFFKQDHHPHAKKYADTACFVTFVFWGFVLLLNYTGESFFGGPFVSNSLHILLAGLAVFFSTDLLLRIIKRA</sequence>
<keyword evidence="1" id="KW-0812">Transmembrane</keyword>
<name>A0A0C2RLG2_9BACL</name>
<keyword evidence="1" id="KW-0472">Membrane</keyword>
<evidence type="ECO:0000313" key="2">
    <source>
        <dbReference type="EMBL" id="KIL51070.1"/>
    </source>
</evidence>
<feature type="transmembrane region" description="Helical" evidence="1">
    <location>
        <begin position="48"/>
        <end position="66"/>
    </location>
</feature>
<evidence type="ECO:0000313" key="3">
    <source>
        <dbReference type="Proteomes" id="UP000031972"/>
    </source>
</evidence>
<accession>A0A0C2RLG2</accession>
<keyword evidence="3" id="KW-1185">Reference proteome</keyword>
<dbReference type="Proteomes" id="UP000031972">
    <property type="component" value="Unassembled WGS sequence"/>
</dbReference>
<gene>
    <name evidence="2" type="ORF">KR50_09510</name>
</gene>
<dbReference type="RefSeq" id="WP_041055434.1">
    <property type="nucleotide sequence ID" value="NZ_JXRR01000008.1"/>
</dbReference>
<proteinExistence type="predicted"/>
<dbReference type="EMBL" id="JXRR01000008">
    <property type="protein sequence ID" value="KIL51070.1"/>
    <property type="molecule type" value="Genomic_DNA"/>
</dbReference>
<comment type="caution">
    <text evidence="2">The sequence shown here is derived from an EMBL/GenBank/DDBJ whole genome shotgun (WGS) entry which is preliminary data.</text>
</comment>
<reference evidence="2 3" key="1">
    <citation type="submission" date="2015-01" db="EMBL/GenBank/DDBJ databases">
        <title>Jeotgalibacillus campisalis genome sequencing.</title>
        <authorList>
            <person name="Goh K.M."/>
            <person name="Chan K.-G."/>
            <person name="Yaakop A.S."/>
            <person name="Ee R."/>
            <person name="Gan H.M."/>
            <person name="Chan C.S."/>
        </authorList>
    </citation>
    <scope>NUCLEOTIDE SEQUENCE [LARGE SCALE GENOMIC DNA]</scope>
    <source>
        <strain evidence="2 3">SF-57</strain>
    </source>
</reference>
<feature type="transmembrane region" description="Helical" evidence="1">
    <location>
        <begin position="14"/>
        <end position="36"/>
    </location>
</feature>
<keyword evidence="1" id="KW-1133">Transmembrane helix</keyword>
<organism evidence="2 3">
    <name type="scientific">Jeotgalibacillus campisalis</name>
    <dbReference type="NCBI Taxonomy" id="220754"/>
    <lineage>
        <taxon>Bacteria</taxon>
        <taxon>Bacillati</taxon>
        <taxon>Bacillota</taxon>
        <taxon>Bacilli</taxon>
        <taxon>Bacillales</taxon>
        <taxon>Caryophanaceae</taxon>
        <taxon>Jeotgalibacillus</taxon>
    </lineage>
</organism>
<dbReference type="AlphaFoldDB" id="A0A0C2RLG2"/>
<dbReference type="PATRIC" id="fig|220754.4.peg.969"/>
<dbReference type="OrthoDB" id="2938052at2"/>